<proteinExistence type="predicted"/>
<evidence type="ECO:0000313" key="2">
    <source>
        <dbReference type="EMBL" id="ETW13193.1"/>
    </source>
</evidence>
<accession>W4HL91</accession>
<protein>
    <submittedName>
        <fullName evidence="2">Glycosyl transferase family protein</fullName>
    </submittedName>
</protein>
<keyword evidence="3" id="KW-1185">Reference proteome</keyword>
<dbReference type="eggNOG" id="COG1216">
    <property type="taxonomic scope" value="Bacteria"/>
</dbReference>
<evidence type="ECO:0000259" key="1">
    <source>
        <dbReference type="Pfam" id="PF00535"/>
    </source>
</evidence>
<organism evidence="2 3">
    <name type="scientific">Roseivivax marinus</name>
    <dbReference type="NCBI Taxonomy" id="1379903"/>
    <lineage>
        <taxon>Bacteria</taxon>
        <taxon>Pseudomonadati</taxon>
        <taxon>Pseudomonadota</taxon>
        <taxon>Alphaproteobacteria</taxon>
        <taxon>Rhodobacterales</taxon>
        <taxon>Roseobacteraceae</taxon>
        <taxon>Roseivivax</taxon>
    </lineage>
</organism>
<dbReference type="InterPro" id="IPR029044">
    <property type="entry name" value="Nucleotide-diphossugar_trans"/>
</dbReference>
<name>W4HL91_9RHOB</name>
<dbReference type="PANTHER" id="PTHR43685">
    <property type="entry name" value="GLYCOSYLTRANSFERASE"/>
    <property type="match status" value="1"/>
</dbReference>
<dbReference type="RefSeq" id="WP_051487573.1">
    <property type="nucleotide sequence ID" value="NZ_AQQW01000004.1"/>
</dbReference>
<gene>
    <name evidence="2" type="ORF">ATO8_08276</name>
</gene>
<evidence type="ECO:0000313" key="3">
    <source>
        <dbReference type="Proteomes" id="UP000019063"/>
    </source>
</evidence>
<dbReference type="Pfam" id="PF00535">
    <property type="entry name" value="Glycos_transf_2"/>
    <property type="match status" value="1"/>
</dbReference>
<comment type="caution">
    <text evidence="2">The sequence shown here is derived from an EMBL/GenBank/DDBJ whole genome shotgun (WGS) entry which is preliminary data.</text>
</comment>
<reference evidence="2 3" key="1">
    <citation type="journal article" date="2014" name="Antonie Van Leeuwenhoek">
        <title>Roseivivax atlanticus sp. nov., isolated from surface seawater of the Atlantic Ocean.</title>
        <authorList>
            <person name="Li G."/>
            <person name="Lai Q."/>
            <person name="Liu X."/>
            <person name="Sun F."/>
            <person name="Shao Z."/>
        </authorList>
    </citation>
    <scope>NUCLEOTIDE SEQUENCE [LARGE SCALE GENOMIC DNA]</scope>
    <source>
        <strain evidence="2 3">22II-s10s</strain>
    </source>
</reference>
<dbReference type="AlphaFoldDB" id="W4HL91"/>
<dbReference type="EMBL" id="AQQW01000004">
    <property type="protein sequence ID" value="ETW13193.1"/>
    <property type="molecule type" value="Genomic_DNA"/>
</dbReference>
<dbReference type="Gene3D" id="3.90.550.10">
    <property type="entry name" value="Spore Coat Polysaccharide Biosynthesis Protein SpsA, Chain A"/>
    <property type="match status" value="1"/>
</dbReference>
<feature type="domain" description="Glycosyltransferase 2-like" evidence="1">
    <location>
        <begin position="10"/>
        <end position="129"/>
    </location>
</feature>
<sequence>MTQSCRPVLSIGLPVCNGAQYLREAIDSILSQTWDDFELIISDNASEDETADICAAYAEQDPRVRLIRQPRNLGAAPNYNLLVDDARGRYFKWAAHDDNLRPRFLEACIDALEANPQAVLAYPRTDVIDGAGRVIGPFDDGLDLRGETAEDRLVAYLRRNFMRQRGLCNPIFGVIRTDELRRTRLIQDFLASDLILLAHLSLLGQFAEIPETLFDRRVHAGISTAAHTSHAARRRWFNAGAKRGHWFSDNDLALRMVHIRDLFTAISELVPERDARNRCRWALARLLATDPKWLYIDVKYSLGLRPSWQQSSQSIARAGAH</sequence>
<keyword evidence="2" id="KW-0808">Transferase</keyword>
<dbReference type="SUPFAM" id="SSF53448">
    <property type="entry name" value="Nucleotide-diphospho-sugar transferases"/>
    <property type="match status" value="1"/>
</dbReference>
<dbReference type="InterPro" id="IPR050834">
    <property type="entry name" value="Glycosyltransf_2"/>
</dbReference>
<dbReference type="Proteomes" id="UP000019063">
    <property type="component" value="Unassembled WGS sequence"/>
</dbReference>
<dbReference type="STRING" id="1379903.ATO8_08276"/>
<dbReference type="PATRIC" id="fig|1317118.6.peg.1716"/>
<dbReference type="InterPro" id="IPR001173">
    <property type="entry name" value="Glyco_trans_2-like"/>
</dbReference>
<dbReference type="PANTHER" id="PTHR43685:SF2">
    <property type="entry name" value="GLYCOSYLTRANSFERASE 2-LIKE DOMAIN-CONTAINING PROTEIN"/>
    <property type="match status" value="1"/>
</dbReference>
<dbReference type="GO" id="GO:0016740">
    <property type="term" value="F:transferase activity"/>
    <property type="evidence" value="ECO:0007669"/>
    <property type="project" value="UniProtKB-KW"/>
</dbReference>